<dbReference type="Pfam" id="PF13761">
    <property type="entry name" value="DUF4166"/>
    <property type="match status" value="1"/>
</dbReference>
<dbReference type="AlphaFoldDB" id="A0A6S6TGI9"/>
<proteinExistence type="predicted"/>
<reference evidence="2" key="1">
    <citation type="submission" date="2020-01" db="EMBL/GenBank/DDBJ databases">
        <authorList>
            <person name="Meier V. D."/>
            <person name="Meier V D."/>
        </authorList>
    </citation>
    <scope>NUCLEOTIDE SEQUENCE</scope>
    <source>
        <strain evidence="2">HLG_WM_MAG_09</strain>
    </source>
</reference>
<evidence type="ECO:0000313" key="2">
    <source>
        <dbReference type="EMBL" id="CAA6814472.1"/>
    </source>
</evidence>
<feature type="domain" description="DUF4166" evidence="1">
    <location>
        <begin position="18"/>
        <end position="191"/>
    </location>
</feature>
<protein>
    <recommendedName>
        <fullName evidence="1">DUF4166 domain-containing protein</fullName>
    </recommendedName>
</protein>
<accession>A0A6S6TGI9</accession>
<name>A0A6S6TGI9_9GAMM</name>
<gene>
    <name evidence="2" type="ORF">HELGO_WM35784</name>
</gene>
<evidence type="ECO:0000259" key="1">
    <source>
        <dbReference type="Pfam" id="PF13761"/>
    </source>
</evidence>
<organism evidence="2">
    <name type="scientific">uncultured Thiotrichaceae bacterium</name>
    <dbReference type="NCBI Taxonomy" id="298394"/>
    <lineage>
        <taxon>Bacteria</taxon>
        <taxon>Pseudomonadati</taxon>
        <taxon>Pseudomonadota</taxon>
        <taxon>Gammaproteobacteria</taxon>
        <taxon>Thiotrichales</taxon>
        <taxon>Thiotrichaceae</taxon>
        <taxon>environmental samples</taxon>
    </lineage>
</organism>
<dbReference type="EMBL" id="CACVAT010000233">
    <property type="protein sequence ID" value="CAA6814472.1"/>
    <property type="molecule type" value="Genomic_DNA"/>
</dbReference>
<dbReference type="InterPro" id="IPR025311">
    <property type="entry name" value="DUF4166"/>
</dbReference>
<sequence>MDNISLMQQALGEQWQQLPEGLQRHYANDAHGQNDERGVLTIKYPKWMQWPLNGFRLMGALLNQQGERVPTTVVRRMGKGVQHWQRMVSYDNGRQVEFSSSVVYAGGNELIEYTNALLGLRMQVAVDNGQLRYESHGYVLKLGKLTLGIPEWLALGHASIVESALSDHSFAMDFRLVHPLFGEIFSYAGEFEVL</sequence>